<dbReference type="Proteomes" id="UP000716291">
    <property type="component" value="Unassembled WGS sequence"/>
</dbReference>
<feature type="region of interest" description="Disordered" evidence="1">
    <location>
        <begin position="1"/>
        <end position="92"/>
    </location>
</feature>
<evidence type="ECO:0000313" key="3">
    <source>
        <dbReference type="EMBL" id="KAG1535274.1"/>
    </source>
</evidence>
<organism evidence="2 4">
    <name type="scientific">Rhizopus oryzae</name>
    <name type="common">Mucormycosis agent</name>
    <name type="synonym">Rhizopus arrhizus var. delemar</name>
    <dbReference type="NCBI Taxonomy" id="64495"/>
    <lineage>
        <taxon>Eukaryota</taxon>
        <taxon>Fungi</taxon>
        <taxon>Fungi incertae sedis</taxon>
        <taxon>Mucoromycota</taxon>
        <taxon>Mucoromycotina</taxon>
        <taxon>Mucoromycetes</taxon>
        <taxon>Mucorales</taxon>
        <taxon>Mucorineae</taxon>
        <taxon>Rhizopodaceae</taxon>
        <taxon>Rhizopus</taxon>
    </lineage>
</organism>
<reference evidence="2" key="1">
    <citation type="journal article" date="2020" name="Microb. Genom.">
        <title>Genetic diversity of clinical and environmental Mucorales isolates obtained from an investigation of mucormycosis cases among solid organ transplant recipients.</title>
        <authorList>
            <person name="Nguyen M.H."/>
            <person name="Kaul D."/>
            <person name="Muto C."/>
            <person name="Cheng S.J."/>
            <person name="Richter R.A."/>
            <person name="Bruno V.M."/>
            <person name="Liu G."/>
            <person name="Beyhan S."/>
            <person name="Sundermann A.J."/>
            <person name="Mounaud S."/>
            <person name="Pasculle A.W."/>
            <person name="Nierman W.C."/>
            <person name="Driscoll E."/>
            <person name="Cumbie R."/>
            <person name="Clancy C.J."/>
            <person name="Dupont C.L."/>
        </authorList>
    </citation>
    <scope>NUCLEOTIDE SEQUENCE</scope>
    <source>
        <strain evidence="2">GL11</strain>
        <strain evidence="3">GL16</strain>
    </source>
</reference>
<feature type="compositionally biased region" description="Basic and acidic residues" evidence="1">
    <location>
        <begin position="47"/>
        <end position="56"/>
    </location>
</feature>
<dbReference type="AlphaFoldDB" id="A0A9P6WYD8"/>
<dbReference type="Proteomes" id="UP000717996">
    <property type="component" value="Unassembled WGS sequence"/>
</dbReference>
<sequence>MNRGIMDSNNLNNNEELNFAGESNERRVHADDDEITSDESTTDEDNPLARDNREHLSSNIRESGSEAVASNRNFSRLQKTSSDSRTSRYVGSDVESLAEELQDLYESENGLFVGSSSSSVVSGHTSIASALKGISINSACPSASASPMPDIHDSFGEGPSLSHFRNLSPIPDGEGVLQQTLNDHITKSRSGIKISSYFKPATSKDTRALKNNNQPRKF</sequence>
<evidence type="ECO:0000313" key="4">
    <source>
        <dbReference type="Proteomes" id="UP000716291"/>
    </source>
</evidence>
<gene>
    <name evidence="3" type="ORF">G6F51_011630</name>
    <name evidence="2" type="ORF">G6F64_011846</name>
</gene>
<proteinExistence type="predicted"/>
<comment type="caution">
    <text evidence="2">The sequence shown here is derived from an EMBL/GenBank/DDBJ whole genome shotgun (WGS) entry which is preliminary data.</text>
</comment>
<feature type="compositionally biased region" description="Polar residues" evidence="1">
    <location>
        <begin position="57"/>
        <end position="89"/>
    </location>
</feature>
<evidence type="ECO:0000313" key="2">
    <source>
        <dbReference type="EMBL" id="KAG1301391.1"/>
    </source>
</evidence>
<feature type="compositionally biased region" description="Low complexity" evidence="1">
    <location>
        <begin position="9"/>
        <end position="18"/>
    </location>
</feature>
<name>A0A9P6WYD8_RHIOR</name>
<feature type="compositionally biased region" description="Acidic residues" evidence="1">
    <location>
        <begin position="31"/>
        <end position="46"/>
    </location>
</feature>
<keyword evidence="4" id="KW-1185">Reference proteome</keyword>
<dbReference type="EMBL" id="JAANIT010002873">
    <property type="protein sequence ID" value="KAG1535274.1"/>
    <property type="molecule type" value="Genomic_DNA"/>
</dbReference>
<protein>
    <submittedName>
        <fullName evidence="2">Uncharacterized protein</fullName>
    </submittedName>
</protein>
<dbReference type="EMBL" id="JAANQT010003131">
    <property type="protein sequence ID" value="KAG1301391.1"/>
    <property type="molecule type" value="Genomic_DNA"/>
</dbReference>
<evidence type="ECO:0000256" key="1">
    <source>
        <dbReference type="SAM" id="MobiDB-lite"/>
    </source>
</evidence>
<accession>A0A9P6WYD8</accession>